<dbReference type="InterPro" id="IPR027417">
    <property type="entry name" value="P-loop_NTPase"/>
</dbReference>
<evidence type="ECO:0000313" key="6">
    <source>
        <dbReference type="EMBL" id="AIF04707.1"/>
    </source>
</evidence>
<dbReference type="Gene3D" id="3.40.50.300">
    <property type="entry name" value="P-loop containing nucleotide triphosphate hydrolases"/>
    <property type="match status" value="1"/>
</dbReference>
<dbReference type="InterPro" id="IPR017871">
    <property type="entry name" value="ABC_transporter-like_CS"/>
</dbReference>
<dbReference type="EMBL" id="KF900715">
    <property type="protein sequence ID" value="AIF04707.1"/>
    <property type="molecule type" value="Genomic_DNA"/>
</dbReference>
<evidence type="ECO:0000259" key="5">
    <source>
        <dbReference type="PROSITE" id="PS50893"/>
    </source>
</evidence>
<dbReference type="Pfam" id="PF00005">
    <property type="entry name" value="ABC_tran"/>
    <property type="match status" value="1"/>
</dbReference>
<keyword evidence="4" id="KW-0067">ATP-binding</keyword>
<dbReference type="PROSITE" id="PS00211">
    <property type="entry name" value="ABC_TRANSPORTER_1"/>
    <property type="match status" value="1"/>
</dbReference>
<dbReference type="CDD" id="cd03255">
    <property type="entry name" value="ABC_MJ0796_LolCDE_FtsE"/>
    <property type="match status" value="1"/>
</dbReference>
<evidence type="ECO:0000256" key="4">
    <source>
        <dbReference type="ARBA" id="ARBA00022840"/>
    </source>
</evidence>
<dbReference type="PANTHER" id="PTHR42798">
    <property type="entry name" value="LIPOPROTEIN-RELEASING SYSTEM ATP-BINDING PROTEIN LOLD"/>
    <property type="match status" value="1"/>
</dbReference>
<comment type="similarity">
    <text evidence="1">Belongs to the ABC transporter superfamily.</text>
</comment>
<name>A0A075GR90_9EURY</name>
<protein>
    <submittedName>
        <fullName evidence="6">ABC transporter-like protein (ABC.LPT.A, lolD)</fullName>
    </submittedName>
</protein>
<accession>A0A075GR90</accession>
<dbReference type="InterPro" id="IPR003439">
    <property type="entry name" value="ABC_transporter-like_ATP-bd"/>
</dbReference>
<keyword evidence="3" id="KW-0547">Nucleotide-binding</keyword>
<proteinExistence type="inferred from homology"/>
<dbReference type="PANTHER" id="PTHR42798:SF2">
    <property type="entry name" value="ABC TRANSPORTER ATP-BINDING PROTEIN MG467-RELATED"/>
    <property type="match status" value="1"/>
</dbReference>
<dbReference type="FunFam" id="3.40.50.300:FF:000032">
    <property type="entry name" value="Export ABC transporter ATP-binding protein"/>
    <property type="match status" value="1"/>
</dbReference>
<evidence type="ECO:0000256" key="3">
    <source>
        <dbReference type="ARBA" id="ARBA00022741"/>
    </source>
</evidence>
<dbReference type="InterPro" id="IPR003593">
    <property type="entry name" value="AAA+_ATPase"/>
</dbReference>
<dbReference type="GO" id="GO:0098796">
    <property type="term" value="C:membrane protein complex"/>
    <property type="evidence" value="ECO:0007669"/>
    <property type="project" value="UniProtKB-ARBA"/>
</dbReference>
<reference evidence="6" key="1">
    <citation type="journal article" date="2014" name="Genome Biol. Evol.">
        <title>Pangenome evidence for extensive interdomain horizontal transfer affecting lineage core and shell genes in uncultured planktonic thaumarchaeota and euryarchaeota.</title>
        <authorList>
            <person name="Deschamps P."/>
            <person name="Zivanovic Y."/>
            <person name="Moreira D."/>
            <person name="Rodriguez-Valera F."/>
            <person name="Lopez-Garcia P."/>
        </authorList>
    </citation>
    <scope>NUCLEOTIDE SEQUENCE</scope>
</reference>
<evidence type="ECO:0000256" key="2">
    <source>
        <dbReference type="ARBA" id="ARBA00022448"/>
    </source>
</evidence>
<dbReference type="AlphaFoldDB" id="A0A075GR90"/>
<evidence type="ECO:0000256" key="1">
    <source>
        <dbReference type="ARBA" id="ARBA00005417"/>
    </source>
</evidence>
<dbReference type="SUPFAM" id="SSF52540">
    <property type="entry name" value="P-loop containing nucleoside triphosphate hydrolases"/>
    <property type="match status" value="1"/>
</dbReference>
<dbReference type="GO" id="GO:0016887">
    <property type="term" value="F:ATP hydrolysis activity"/>
    <property type="evidence" value="ECO:0007669"/>
    <property type="project" value="InterPro"/>
</dbReference>
<dbReference type="SMART" id="SM00382">
    <property type="entry name" value="AAA"/>
    <property type="match status" value="1"/>
</dbReference>
<gene>
    <name evidence="6" type="primary">ABC.LPT.A</name>
    <name evidence="6" type="synonym">lolD</name>
</gene>
<dbReference type="PROSITE" id="PS50893">
    <property type="entry name" value="ABC_TRANSPORTER_2"/>
    <property type="match status" value="1"/>
</dbReference>
<sequence>MWKVYDTGSVKVKALKGVDLEISEGEMVAIMGPSGCGKTTFLNCVSSLDEFSAGEVLVDGQPLSEMSDRERTDMRKNRLGFVFQSFNLIPVLSAVENVELPLILKGKSSKDAREIALDALDAVELKEWAGHLPAELSGGQQQRVTIARAFAHQPALILADEPTGNLDTTTSDSVMELLVNLNRKKGITFVIVTHEEEIARRCTRLVTIQDGLITSDERIERTGDFEEE</sequence>
<dbReference type="GO" id="GO:0005524">
    <property type="term" value="F:ATP binding"/>
    <property type="evidence" value="ECO:0007669"/>
    <property type="project" value="UniProtKB-KW"/>
</dbReference>
<keyword evidence="2" id="KW-0813">Transport</keyword>
<organism evidence="6">
    <name type="scientific">uncultured marine group II/III euryarchaeote KM3_175_H12</name>
    <dbReference type="NCBI Taxonomy" id="1457933"/>
    <lineage>
        <taxon>Archaea</taxon>
        <taxon>Methanobacteriati</taxon>
        <taxon>Methanobacteriota</taxon>
        <taxon>environmental samples</taxon>
    </lineage>
</organism>
<dbReference type="GO" id="GO:0022857">
    <property type="term" value="F:transmembrane transporter activity"/>
    <property type="evidence" value="ECO:0007669"/>
    <property type="project" value="UniProtKB-ARBA"/>
</dbReference>
<dbReference type="InterPro" id="IPR017911">
    <property type="entry name" value="MacB-like_ATP-bd"/>
</dbReference>
<feature type="domain" description="ABC transporter" evidence="5">
    <location>
        <begin position="2"/>
        <end position="228"/>
    </location>
</feature>